<comment type="caution">
    <text evidence="1">The sequence shown here is derived from an EMBL/GenBank/DDBJ whole genome shotgun (WGS) entry which is preliminary data.</text>
</comment>
<accession>A0ACC0KHQ3</accession>
<gene>
    <name evidence="1" type="ORF">MSG28_004152</name>
</gene>
<proteinExistence type="predicted"/>
<keyword evidence="2" id="KW-1185">Reference proteome</keyword>
<dbReference type="Proteomes" id="UP001064048">
    <property type="component" value="Chromosome 6"/>
</dbReference>
<organism evidence="1 2">
    <name type="scientific">Choristoneura fumiferana</name>
    <name type="common">Spruce budworm moth</name>
    <name type="synonym">Archips fumiferana</name>
    <dbReference type="NCBI Taxonomy" id="7141"/>
    <lineage>
        <taxon>Eukaryota</taxon>
        <taxon>Metazoa</taxon>
        <taxon>Ecdysozoa</taxon>
        <taxon>Arthropoda</taxon>
        <taxon>Hexapoda</taxon>
        <taxon>Insecta</taxon>
        <taxon>Pterygota</taxon>
        <taxon>Neoptera</taxon>
        <taxon>Endopterygota</taxon>
        <taxon>Lepidoptera</taxon>
        <taxon>Glossata</taxon>
        <taxon>Ditrysia</taxon>
        <taxon>Tortricoidea</taxon>
        <taxon>Tortricidae</taxon>
        <taxon>Tortricinae</taxon>
        <taxon>Choristoneura</taxon>
    </lineage>
</organism>
<sequence>MVFMRTAREDLQSGQGRCVNYNEELSGLYGGVLLRQTRFAAACVSRILSLYKMNKYTKSVPTTVILIGHSMGGLIAKRLLAYPSTMNSTNISIALAAPLSAPVVNFDSTIDDYYTLMEADWMKLNSNPEVKNKKMLISFGSGARDLLMPSGLTVSQDCDINVLTTSIPGVWVSSDHVSIVWCKQLVMVINRYLFAIVDPATEQVIPDKKVLMTLAGQYFLTNRSTFLNPNITRPTSTMLADAFWYEDNRRIYQISRPEIDRMTYLMIRLVSFPQNRFVAIESVNLDERDWIFGCNAQYTYNTHRYCKHATSLTELSRWTGAATDFGKRKLATIHLHSLIEKHPDWTHVIVKVPPTREPLTLNIDINDHASRQITVNLPSDFSFGRTIIKHETDANSLYYELILPGFNAIFQAYLLYVEPTSSCKATEYHVSAEVQVPWAENQEYYHYFTHQKRSPMKLRLFKTSPNVTRGLEPSEHVKVVLLLDPQCKYTISISPSWYHLLAQSARTFTPVLAPYVAGAVLLMARSIIMHLNTQGTCLSIHGALRSNALKPYSPLLFVRVTITLLMAIPLLSFAVENASWKNHEIQYFIRSIMVLPAYFTALGLLNVAAAAILGVMVFSSQLAHRMLFRILWRGGTGLAERVASGLQKVPLIVSATIVCAAPLSCGAASLAVGAAFYGFMISKMYEEYLEDYFYKMAAKYASRVCRIFKSKNKMQKKDETPLIAKLNVLDSGDSTVKYSKLESTALETSSLLPIDDKKEESKDVKTDNEIAVVENKPQEENKDENARLHNERNNESPENEQIELVDDFNANLDNINFHMMLFFLWVTVTILNVPALLTWARNFKYSMVLKPDTSYIPGLVLSVCSAWVWQMDRARRNLKHYSYVAGLIFTVAVIILTIGPLSITYVNYGVTFVFAVITLQQMCDTEEMIEDDRPEYDDDLEGSDENGDDPISNDDDNDLNNSDRNIEDDGSGSETERPNDDCDPCNENRIYTMFRNLRDKFSLNDD</sequence>
<evidence type="ECO:0000313" key="1">
    <source>
        <dbReference type="EMBL" id="KAI8436023.1"/>
    </source>
</evidence>
<dbReference type="EMBL" id="CM046106">
    <property type="protein sequence ID" value="KAI8436023.1"/>
    <property type="molecule type" value="Genomic_DNA"/>
</dbReference>
<reference evidence="1 2" key="1">
    <citation type="journal article" date="2022" name="Genome Biol. Evol.">
        <title>The Spruce Budworm Genome: Reconstructing the Evolutionary History of Antifreeze Proteins.</title>
        <authorList>
            <person name="Beliveau C."/>
            <person name="Gagne P."/>
            <person name="Picq S."/>
            <person name="Vernygora O."/>
            <person name="Keeling C.I."/>
            <person name="Pinkney K."/>
            <person name="Doucet D."/>
            <person name="Wen F."/>
            <person name="Johnston J.S."/>
            <person name="Maaroufi H."/>
            <person name="Boyle B."/>
            <person name="Laroche J."/>
            <person name="Dewar K."/>
            <person name="Juretic N."/>
            <person name="Blackburn G."/>
            <person name="Nisole A."/>
            <person name="Brunet B."/>
            <person name="Brandao M."/>
            <person name="Lumley L."/>
            <person name="Duan J."/>
            <person name="Quan G."/>
            <person name="Lucarotti C.J."/>
            <person name="Roe A.D."/>
            <person name="Sperling F.A.H."/>
            <person name="Levesque R.C."/>
            <person name="Cusson M."/>
        </authorList>
    </citation>
    <scope>NUCLEOTIDE SEQUENCE [LARGE SCALE GENOMIC DNA]</scope>
    <source>
        <strain evidence="1">Glfc:IPQL:Cfum</strain>
    </source>
</reference>
<name>A0ACC0KHQ3_CHOFU</name>
<protein>
    <submittedName>
        <fullName evidence="1">Uncharacterized protein</fullName>
    </submittedName>
</protein>
<evidence type="ECO:0000313" key="2">
    <source>
        <dbReference type="Proteomes" id="UP001064048"/>
    </source>
</evidence>